<comment type="caution">
    <text evidence="8">The sequence shown here is derived from an EMBL/GenBank/DDBJ whole genome shotgun (WGS) entry which is preliminary data.</text>
</comment>
<evidence type="ECO:0000256" key="6">
    <source>
        <dbReference type="SAM" id="Phobius"/>
    </source>
</evidence>
<feature type="transmembrane region" description="Helical" evidence="6">
    <location>
        <begin position="144"/>
        <end position="162"/>
    </location>
</feature>
<feature type="transmembrane region" description="Helical" evidence="6">
    <location>
        <begin position="87"/>
        <end position="104"/>
    </location>
</feature>
<dbReference type="OrthoDB" id="5086884at2759"/>
<dbReference type="STRING" id="61395.A0A1Y1WFY0"/>
<feature type="domain" description="Major facilitator superfamily (MFS) profile" evidence="7">
    <location>
        <begin position="14"/>
        <end position="472"/>
    </location>
</feature>
<evidence type="ECO:0000256" key="3">
    <source>
        <dbReference type="ARBA" id="ARBA00022692"/>
    </source>
</evidence>
<dbReference type="PANTHER" id="PTHR23506:SF23">
    <property type="entry name" value="GH10249P"/>
    <property type="match status" value="1"/>
</dbReference>
<feature type="transmembrane region" description="Helical" evidence="6">
    <location>
        <begin position="277"/>
        <end position="294"/>
    </location>
</feature>
<feature type="transmembrane region" description="Helical" evidence="6">
    <location>
        <begin position="439"/>
        <end position="461"/>
    </location>
</feature>
<gene>
    <name evidence="8" type="ORF">DL89DRAFT_265959</name>
</gene>
<sequence>MQIPPLLERIRSKPVTIWATSSIIALINRFVYSLTIACLPDLLQSKLHVPRADNGMITAVFGVGGLIAALSVGYISDKIQNRLYPQLFAAFLYIVAGAIFYSTTRFYQVILFRFVLGMASSIADTILFTVVADVYPANLLGLKMAVLFVFDNVGNMLGPVVGGEAYQAMGVDGIAVIVMCLGMAEFVMISVFVRNSLEIRHLVNPAEDTTMPTMYVDSSTSSVADGKPLEMEANDVEGSQETSAVASTLNGQNDKGNADTPETGDLTMWKLVRKTPVIGPTIAIFVATGLQSVIETVFPLRLNDKFGYSPEKIGVAFLIVDGILILAMPLVGFLNDHVIARRGERMRYYTIAMGAMCVLVSLIVIAVAPTYAVLITGYSLFAITAMVVIVPSQSAFGDFINSTQSPAMAQCYSLAAVAEGVANISLPPISTALYSACGFLTMLISMGTTLCVVCAAAVLAFPVRHYWMRARSQI</sequence>
<organism evidence="8 9">
    <name type="scientific">Linderina pennispora</name>
    <dbReference type="NCBI Taxonomy" id="61395"/>
    <lineage>
        <taxon>Eukaryota</taxon>
        <taxon>Fungi</taxon>
        <taxon>Fungi incertae sedis</taxon>
        <taxon>Zoopagomycota</taxon>
        <taxon>Kickxellomycotina</taxon>
        <taxon>Kickxellomycetes</taxon>
        <taxon>Kickxellales</taxon>
        <taxon>Kickxellaceae</taxon>
        <taxon>Linderina</taxon>
    </lineage>
</organism>
<feature type="transmembrane region" description="Helical" evidence="6">
    <location>
        <begin position="15"/>
        <end position="35"/>
    </location>
</feature>
<dbReference type="GeneID" id="63803559"/>
<feature type="transmembrane region" description="Helical" evidence="6">
    <location>
        <begin position="371"/>
        <end position="390"/>
    </location>
</feature>
<keyword evidence="5 6" id="KW-0472">Membrane</keyword>
<dbReference type="Gene3D" id="1.20.1250.20">
    <property type="entry name" value="MFS general substrate transporter like domains"/>
    <property type="match status" value="1"/>
</dbReference>
<dbReference type="InterPro" id="IPR036259">
    <property type="entry name" value="MFS_trans_sf"/>
</dbReference>
<feature type="transmembrane region" description="Helical" evidence="6">
    <location>
        <begin position="174"/>
        <end position="193"/>
    </location>
</feature>
<dbReference type="InterPro" id="IPR050930">
    <property type="entry name" value="MFS_Vesicular_Transporter"/>
</dbReference>
<proteinExistence type="predicted"/>
<dbReference type="GO" id="GO:0022857">
    <property type="term" value="F:transmembrane transporter activity"/>
    <property type="evidence" value="ECO:0007669"/>
    <property type="project" value="InterPro"/>
</dbReference>
<dbReference type="AlphaFoldDB" id="A0A1Y1WFY0"/>
<dbReference type="SUPFAM" id="SSF103473">
    <property type="entry name" value="MFS general substrate transporter"/>
    <property type="match status" value="1"/>
</dbReference>
<feature type="transmembrane region" description="Helical" evidence="6">
    <location>
        <begin position="110"/>
        <end position="132"/>
    </location>
</feature>
<dbReference type="RefSeq" id="XP_040745821.1">
    <property type="nucleotide sequence ID" value="XM_040886911.1"/>
</dbReference>
<evidence type="ECO:0000256" key="2">
    <source>
        <dbReference type="ARBA" id="ARBA00022448"/>
    </source>
</evidence>
<comment type="subcellular location">
    <subcellularLocation>
        <location evidence="1">Membrane</location>
        <topology evidence="1">Multi-pass membrane protein</topology>
    </subcellularLocation>
</comment>
<keyword evidence="4 6" id="KW-1133">Transmembrane helix</keyword>
<dbReference type="InterPro" id="IPR020846">
    <property type="entry name" value="MFS_dom"/>
</dbReference>
<evidence type="ECO:0000259" key="7">
    <source>
        <dbReference type="PROSITE" id="PS50850"/>
    </source>
</evidence>
<dbReference type="InterPro" id="IPR011701">
    <property type="entry name" value="MFS"/>
</dbReference>
<keyword evidence="9" id="KW-1185">Reference proteome</keyword>
<evidence type="ECO:0000313" key="8">
    <source>
        <dbReference type="EMBL" id="ORX72397.1"/>
    </source>
</evidence>
<name>A0A1Y1WFY0_9FUNG</name>
<evidence type="ECO:0000256" key="1">
    <source>
        <dbReference type="ARBA" id="ARBA00004141"/>
    </source>
</evidence>
<dbReference type="GO" id="GO:0016020">
    <property type="term" value="C:membrane"/>
    <property type="evidence" value="ECO:0007669"/>
    <property type="project" value="UniProtKB-SubCell"/>
</dbReference>
<dbReference type="PANTHER" id="PTHR23506">
    <property type="entry name" value="GH10249P"/>
    <property type="match status" value="1"/>
</dbReference>
<dbReference type="EMBL" id="MCFD01000003">
    <property type="protein sequence ID" value="ORX72397.1"/>
    <property type="molecule type" value="Genomic_DNA"/>
</dbReference>
<keyword evidence="3 6" id="KW-0812">Transmembrane</keyword>
<reference evidence="8 9" key="1">
    <citation type="submission" date="2016-07" db="EMBL/GenBank/DDBJ databases">
        <title>Pervasive Adenine N6-methylation of Active Genes in Fungi.</title>
        <authorList>
            <consortium name="DOE Joint Genome Institute"/>
            <person name="Mondo S.J."/>
            <person name="Dannebaum R.O."/>
            <person name="Kuo R.C."/>
            <person name="Labutti K."/>
            <person name="Haridas S."/>
            <person name="Kuo A."/>
            <person name="Salamov A."/>
            <person name="Ahrendt S.R."/>
            <person name="Lipzen A."/>
            <person name="Sullivan W."/>
            <person name="Andreopoulos W.B."/>
            <person name="Clum A."/>
            <person name="Lindquist E."/>
            <person name="Daum C."/>
            <person name="Ramamoorthy G.K."/>
            <person name="Gryganskyi A."/>
            <person name="Culley D."/>
            <person name="Magnuson J.K."/>
            <person name="James T.Y."/>
            <person name="O'Malley M.A."/>
            <person name="Stajich J.E."/>
            <person name="Spatafora J.W."/>
            <person name="Visel A."/>
            <person name="Grigoriev I.V."/>
        </authorList>
    </citation>
    <scope>NUCLEOTIDE SEQUENCE [LARGE SCALE GENOMIC DNA]</scope>
    <source>
        <strain evidence="8 9">ATCC 12442</strain>
    </source>
</reference>
<dbReference type="Pfam" id="PF07690">
    <property type="entry name" value="MFS_1"/>
    <property type="match status" value="1"/>
</dbReference>
<evidence type="ECO:0000256" key="4">
    <source>
        <dbReference type="ARBA" id="ARBA00022989"/>
    </source>
</evidence>
<protein>
    <submittedName>
        <fullName evidence="8">MFS general substrate transporter</fullName>
    </submittedName>
</protein>
<evidence type="ECO:0000313" key="9">
    <source>
        <dbReference type="Proteomes" id="UP000193922"/>
    </source>
</evidence>
<feature type="transmembrane region" description="Helical" evidence="6">
    <location>
        <begin position="55"/>
        <end position="75"/>
    </location>
</feature>
<dbReference type="PROSITE" id="PS50850">
    <property type="entry name" value="MFS"/>
    <property type="match status" value="1"/>
</dbReference>
<keyword evidence="2" id="KW-0813">Transport</keyword>
<accession>A0A1Y1WFY0</accession>
<feature type="transmembrane region" description="Helical" evidence="6">
    <location>
        <begin position="314"/>
        <end position="334"/>
    </location>
</feature>
<evidence type="ECO:0000256" key="5">
    <source>
        <dbReference type="ARBA" id="ARBA00023136"/>
    </source>
</evidence>
<feature type="transmembrane region" description="Helical" evidence="6">
    <location>
        <begin position="411"/>
        <end position="433"/>
    </location>
</feature>
<dbReference type="Proteomes" id="UP000193922">
    <property type="component" value="Unassembled WGS sequence"/>
</dbReference>
<feature type="transmembrane region" description="Helical" evidence="6">
    <location>
        <begin position="346"/>
        <end position="365"/>
    </location>
</feature>